<keyword evidence="4" id="KW-1185">Reference proteome</keyword>
<dbReference type="PANTHER" id="PTHR36313">
    <property type="entry name" value="ROOT MERISTEM GROWTH FACTOR 2"/>
    <property type="match status" value="1"/>
</dbReference>
<protein>
    <submittedName>
        <fullName evidence="3">Uncharacterized protein</fullName>
    </submittedName>
</protein>
<feature type="compositionally biased region" description="Polar residues" evidence="1">
    <location>
        <begin position="189"/>
        <end position="203"/>
    </location>
</feature>
<evidence type="ECO:0000313" key="4">
    <source>
        <dbReference type="Proteomes" id="UP000825729"/>
    </source>
</evidence>
<evidence type="ECO:0000256" key="1">
    <source>
        <dbReference type="SAM" id="MobiDB-lite"/>
    </source>
</evidence>
<name>A0AAV7EJ51_ARIFI</name>
<comment type="caution">
    <text evidence="3">The sequence shown here is derived from an EMBL/GenBank/DDBJ whole genome shotgun (WGS) entry which is preliminary data.</text>
</comment>
<organism evidence="3 4">
    <name type="scientific">Aristolochia fimbriata</name>
    <name type="common">White veined hardy Dutchman's pipe vine</name>
    <dbReference type="NCBI Taxonomy" id="158543"/>
    <lineage>
        <taxon>Eukaryota</taxon>
        <taxon>Viridiplantae</taxon>
        <taxon>Streptophyta</taxon>
        <taxon>Embryophyta</taxon>
        <taxon>Tracheophyta</taxon>
        <taxon>Spermatophyta</taxon>
        <taxon>Magnoliopsida</taxon>
        <taxon>Magnoliidae</taxon>
        <taxon>Piperales</taxon>
        <taxon>Aristolochiaceae</taxon>
        <taxon>Aristolochia</taxon>
    </lineage>
</organism>
<dbReference type="InterPro" id="IPR038804">
    <property type="entry name" value="RGF3"/>
</dbReference>
<dbReference type="GO" id="GO:0008083">
    <property type="term" value="F:growth factor activity"/>
    <property type="evidence" value="ECO:0007669"/>
    <property type="project" value="InterPro"/>
</dbReference>
<dbReference type="PANTHER" id="PTHR36313:SF7">
    <property type="entry name" value="OS09G0474600 PROTEIN"/>
    <property type="match status" value="1"/>
</dbReference>
<gene>
    <name evidence="3" type="ORF">H6P81_008574</name>
</gene>
<sequence>MVPIRFHTLLLGLIMLLLLCLPHNPGAKAASVAGGDGRLLNRESALLVNQDFLLKKEVSTSTGSRKLKGWRMVEEQADDREAMKSEEEKKSTVAASEQISGATPSVAKYENEKEGEPYVDRKLSVVIDARSKHGVAKKPFQTFKAAMEHKEKCNFSFKAKTSPNSLVGMEHGKERGKVSLPNPEPSCITDDQGSKKGSSSTAPSKAEKVPDGHSEEEKESERFMKEALDTLNMLSMDYNHKPRRKPPINNDHPLSKAHVFKP</sequence>
<accession>A0AAV7EJ51</accession>
<feature type="region of interest" description="Disordered" evidence="1">
    <location>
        <begin position="174"/>
        <end position="262"/>
    </location>
</feature>
<evidence type="ECO:0000256" key="2">
    <source>
        <dbReference type="SAM" id="SignalP"/>
    </source>
</evidence>
<feature type="signal peptide" evidence="2">
    <location>
        <begin position="1"/>
        <end position="29"/>
    </location>
</feature>
<feature type="region of interest" description="Disordered" evidence="1">
    <location>
        <begin position="78"/>
        <end position="114"/>
    </location>
</feature>
<feature type="chain" id="PRO_5043395168" evidence="2">
    <location>
        <begin position="30"/>
        <end position="262"/>
    </location>
</feature>
<feature type="compositionally biased region" description="Basic and acidic residues" evidence="1">
    <location>
        <begin position="78"/>
        <end position="91"/>
    </location>
</feature>
<keyword evidence="2" id="KW-0732">Signal</keyword>
<feature type="compositionally biased region" description="Polar residues" evidence="1">
    <location>
        <begin position="93"/>
        <end position="103"/>
    </location>
</feature>
<dbReference type="Proteomes" id="UP000825729">
    <property type="component" value="Unassembled WGS sequence"/>
</dbReference>
<evidence type="ECO:0000313" key="3">
    <source>
        <dbReference type="EMBL" id="KAG9448609.1"/>
    </source>
</evidence>
<dbReference type="GO" id="GO:0010082">
    <property type="term" value="P:regulation of root meristem growth"/>
    <property type="evidence" value="ECO:0007669"/>
    <property type="project" value="InterPro"/>
</dbReference>
<reference evidence="3 4" key="1">
    <citation type="submission" date="2021-07" db="EMBL/GenBank/DDBJ databases">
        <title>The Aristolochia fimbriata genome: insights into angiosperm evolution, floral development and chemical biosynthesis.</title>
        <authorList>
            <person name="Jiao Y."/>
        </authorList>
    </citation>
    <scope>NUCLEOTIDE SEQUENCE [LARGE SCALE GENOMIC DNA]</scope>
    <source>
        <strain evidence="3">IBCAS-2021</strain>
        <tissue evidence="3">Leaf</tissue>
    </source>
</reference>
<dbReference type="AlphaFoldDB" id="A0AAV7EJ51"/>
<proteinExistence type="predicted"/>
<feature type="compositionally biased region" description="Basic and acidic residues" evidence="1">
    <location>
        <begin position="205"/>
        <end position="228"/>
    </location>
</feature>
<dbReference type="EMBL" id="JAINDJ010000004">
    <property type="protein sequence ID" value="KAG9448609.1"/>
    <property type="molecule type" value="Genomic_DNA"/>
</dbReference>